<dbReference type="InterPro" id="IPR011257">
    <property type="entry name" value="DNA_glycosylase"/>
</dbReference>
<dbReference type="GO" id="GO:0006284">
    <property type="term" value="P:base-excision repair"/>
    <property type="evidence" value="ECO:0007669"/>
    <property type="project" value="InterPro"/>
</dbReference>
<proteinExistence type="predicted"/>
<gene>
    <name evidence="1" type="ORF">LCGC14_1199180</name>
</gene>
<organism evidence="1">
    <name type="scientific">marine sediment metagenome</name>
    <dbReference type="NCBI Taxonomy" id="412755"/>
    <lineage>
        <taxon>unclassified sequences</taxon>
        <taxon>metagenomes</taxon>
        <taxon>ecological metagenomes</taxon>
    </lineage>
</organism>
<dbReference type="AlphaFoldDB" id="A0A0F9NZV9"/>
<dbReference type="SUPFAM" id="SSF48150">
    <property type="entry name" value="DNA-glycosylase"/>
    <property type="match status" value="1"/>
</dbReference>
<sequence>MYQKVVPPRNKPKDDKSYFEILSKAVFNAGFSYQVVRNKWEDIKEEFHEFDPKIISKWTVDEISKALNSPKIIRNSRKVNAIVSNAKIFLEITKKHGSFENYLNSFREEPYEVKQKILSKRFKWLGPTGAHFFLWSIGEDAPPSEQILNHK</sequence>
<reference evidence="1" key="1">
    <citation type="journal article" date="2015" name="Nature">
        <title>Complex archaea that bridge the gap between prokaryotes and eukaryotes.</title>
        <authorList>
            <person name="Spang A."/>
            <person name="Saw J.H."/>
            <person name="Jorgensen S.L."/>
            <person name="Zaremba-Niedzwiedzka K."/>
            <person name="Martijn J."/>
            <person name="Lind A.E."/>
            <person name="van Eijk R."/>
            <person name="Schleper C."/>
            <person name="Guy L."/>
            <person name="Ettema T.J."/>
        </authorList>
    </citation>
    <scope>NUCLEOTIDE SEQUENCE</scope>
</reference>
<evidence type="ECO:0000313" key="1">
    <source>
        <dbReference type="EMBL" id="KKM94350.1"/>
    </source>
</evidence>
<protein>
    <recommendedName>
        <fullName evidence="2">DNA-3-methyladenine glycosylase I</fullName>
    </recommendedName>
</protein>
<evidence type="ECO:0008006" key="2">
    <source>
        <dbReference type="Google" id="ProtNLM"/>
    </source>
</evidence>
<name>A0A0F9NZV9_9ZZZZ</name>
<comment type="caution">
    <text evidence="1">The sequence shown here is derived from an EMBL/GenBank/DDBJ whole genome shotgun (WGS) entry which is preliminary data.</text>
</comment>
<dbReference type="InterPro" id="IPR052891">
    <property type="entry name" value="DNA-3mA_glycosylase"/>
</dbReference>
<dbReference type="Gene3D" id="1.10.340.30">
    <property type="entry name" value="Hypothetical protein, domain 2"/>
    <property type="match status" value="1"/>
</dbReference>
<accession>A0A0F9NZV9</accession>
<dbReference type="Pfam" id="PF03352">
    <property type="entry name" value="Adenine_glyco"/>
    <property type="match status" value="1"/>
</dbReference>
<dbReference type="PANTHER" id="PTHR30037">
    <property type="entry name" value="DNA-3-METHYLADENINE GLYCOSYLASE 1"/>
    <property type="match status" value="1"/>
</dbReference>
<dbReference type="GO" id="GO:0008725">
    <property type="term" value="F:DNA-3-methyladenine glycosylase activity"/>
    <property type="evidence" value="ECO:0007669"/>
    <property type="project" value="InterPro"/>
</dbReference>
<dbReference type="InterPro" id="IPR005019">
    <property type="entry name" value="Adenine_glyco"/>
</dbReference>
<dbReference type="EMBL" id="LAZR01006151">
    <property type="protein sequence ID" value="KKM94350.1"/>
    <property type="molecule type" value="Genomic_DNA"/>
</dbReference>
<dbReference type="PANTHER" id="PTHR30037:SF3">
    <property type="entry name" value="BLR0857 PROTEIN"/>
    <property type="match status" value="1"/>
</dbReference>